<dbReference type="GeneID" id="63836070"/>
<dbReference type="PANTHER" id="PTHR24320">
    <property type="entry name" value="RETINOL DEHYDROGENASE"/>
    <property type="match status" value="1"/>
</dbReference>
<dbReference type="GO" id="GO:0016491">
    <property type="term" value="F:oxidoreductase activity"/>
    <property type="evidence" value="ECO:0007669"/>
    <property type="project" value="UniProtKB-KW"/>
</dbReference>
<name>A0A9P4Y5Q8_CRYP1</name>
<dbReference type="EMBL" id="MU032347">
    <property type="protein sequence ID" value="KAF3766605.1"/>
    <property type="molecule type" value="Genomic_DNA"/>
</dbReference>
<sequence length="335" mass="37298">MTPATSFSTFWTHFFPPRPKFTDKDVPDLTGKVCVVTGSNTGIGKDVARILYLKNARVYMACRSEQKALRAIDAIRTDKEAAHSRGELIFLPLDLCDLSKTRNAAQSLVKKEDKIHVLFNNAGVLSSPGDPWRKTKQGYDIALGVNCVATFLFTRLLTPTLAATAQAEQQPNTVRVIWLSSFGLELEGVGVVLDNIHYEKPESHTRRYGLSKTGAWALGVEYARRHSRSDGIVSVPLNPGNLRSELARDQGIAIKILVELLCYPVINGAYTELFAAFSPEVTVESDWSKEWIIPFGRFYPLRPDLPKATKTEAEGGTGGVSKFWEWCEDQVKEYL</sequence>
<comment type="similarity">
    <text evidence="1">Belongs to the short-chain dehydrogenases/reductases (SDR) family.</text>
</comment>
<reference evidence="4" key="1">
    <citation type="journal article" date="2020" name="Phytopathology">
        <title>Genome sequence of the chestnut blight fungus Cryphonectria parasitica EP155: A fundamental resource for an archetypical invasive plant pathogen.</title>
        <authorList>
            <person name="Crouch J.A."/>
            <person name="Dawe A."/>
            <person name="Aerts A."/>
            <person name="Barry K."/>
            <person name="Churchill A.C.L."/>
            <person name="Grimwood J."/>
            <person name="Hillman B."/>
            <person name="Milgroom M.G."/>
            <person name="Pangilinan J."/>
            <person name="Smith M."/>
            <person name="Salamov A."/>
            <person name="Schmutz J."/>
            <person name="Yadav J."/>
            <person name="Grigoriev I.V."/>
            <person name="Nuss D."/>
        </authorList>
    </citation>
    <scope>NUCLEOTIDE SEQUENCE</scope>
    <source>
        <strain evidence="4">EP155</strain>
    </source>
</reference>
<evidence type="ECO:0000313" key="4">
    <source>
        <dbReference type="EMBL" id="KAF3766605.1"/>
    </source>
</evidence>
<accession>A0A9P4Y5Q8</accession>
<keyword evidence="5" id="KW-1185">Reference proteome</keyword>
<dbReference type="OrthoDB" id="191139at2759"/>
<evidence type="ECO:0000256" key="2">
    <source>
        <dbReference type="ARBA" id="ARBA00022857"/>
    </source>
</evidence>
<keyword evidence="2" id="KW-0521">NADP</keyword>
<dbReference type="RefSeq" id="XP_040777566.1">
    <property type="nucleotide sequence ID" value="XM_040918941.1"/>
</dbReference>
<dbReference type="SUPFAM" id="SSF51735">
    <property type="entry name" value="NAD(P)-binding Rossmann-fold domains"/>
    <property type="match status" value="1"/>
</dbReference>
<gene>
    <name evidence="4" type="ORF">M406DRAFT_291095</name>
</gene>
<dbReference type="PANTHER" id="PTHR24320:SF236">
    <property type="entry name" value="SHORT-CHAIN DEHYDROGENASE-RELATED"/>
    <property type="match status" value="1"/>
</dbReference>
<comment type="caution">
    <text evidence="4">The sequence shown here is derived from an EMBL/GenBank/DDBJ whole genome shotgun (WGS) entry which is preliminary data.</text>
</comment>
<protein>
    <submittedName>
        <fullName evidence="4">NAD(P)-binding protein</fullName>
    </submittedName>
</protein>
<dbReference type="InterPro" id="IPR002347">
    <property type="entry name" value="SDR_fam"/>
</dbReference>
<proteinExistence type="inferred from homology"/>
<dbReference type="AlphaFoldDB" id="A0A9P4Y5Q8"/>
<evidence type="ECO:0000256" key="3">
    <source>
        <dbReference type="ARBA" id="ARBA00023002"/>
    </source>
</evidence>
<dbReference type="PRINTS" id="PR00081">
    <property type="entry name" value="GDHRDH"/>
</dbReference>
<dbReference type="InterPro" id="IPR036291">
    <property type="entry name" value="NAD(P)-bd_dom_sf"/>
</dbReference>
<organism evidence="4 5">
    <name type="scientific">Cryphonectria parasitica (strain ATCC 38755 / EP155)</name>
    <dbReference type="NCBI Taxonomy" id="660469"/>
    <lineage>
        <taxon>Eukaryota</taxon>
        <taxon>Fungi</taxon>
        <taxon>Dikarya</taxon>
        <taxon>Ascomycota</taxon>
        <taxon>Pezizomycotina</taxon>
        <taxon>Sordariomycetes</taxon>
        <taxon>Sordariomycetidae</taxon>
        <taxon>Diaporthales</taxon>
        <taxon>Cryphonectriaceae</taxon>
        <taxon>Cryphonectria-Endothia species complex</taxon>
        <taxon>Cryphonectria</taxon>
    </lineage>
</organism>
<dbReference type="Gene3D" id="3.40.50.720">
    <property type="entry name" value="NAD(P)-binding Rossmann-like Domain"/>
    <property type="match status" value="1"/>
</dbReference>
<evidence type="ECO:0000313" key="5">
    <source>
        <dbReference type="Proteomes" id="UP000803844"/>
    </source>
</evidence>
<evidence type="ECO:0000256" key="1">
    <source>
        <dbReference type="ARBA" id="ARBA00006484"/>
    </source>
</evidence>
<dbReference type="Pfam" id="PF00106">
    <property type="entry name" value="adh_short"/>
    <property type="match status" value="1"/>
</dbReference>
<dbReference type="Proteomes" id="UP000803844">
    <property type="component" value="Unassembled WGS sequence"/>
</dbReference>
<keyword evidence="3" id="KW-0560">Oxidoreductase</keyword>